<keyword evidence="6" id="KW-1185">Reference proteome</keyword>
<dbReference type="Pfam" id="PF03524">
    <property type="entry name" value="CagX"/>
    <property type="match status" value="1"/>
</dbReference>
<feature type="region of interest" description="Disordered" evidence="3">
    <location>
        <begin position="229"/>
        <end position="256"/>
    </location>
</feature>
<comment type="caution">
    <text evidence="5">The sequence shown here is derived from an EMBL/GenBank/DDBJ whole genome shotgun (WGS) entry which is preliminary data.</text>
</comment>
<evidence type="ECO:0000313" key="6">
    <source>
        <dbReference type="Proteomes" id="UP000782554"/>
    </source>
</evidence>
<proteinExistence type="inferred from homology"/>
<reference evidence="5 6" key="1">
    <citation type="submission" date="2021-08" db="EMBL/GenBank/DDBJ databases">
        <title>Comparative Genomics Analysis of the Genus Qipengyuania Reveals Extensive Genetic Diversity and Metabolic Versatility, Including the Description of Fifteen Novel Species.</title>
        <authorList>
            <person name="Liu Y."/>
        </authorList>
    </citation>
    <scope>NUCLEOTIDE SEQUENCE [LARGE SCALE GENOMIC DNA]</scope>
    <source>
        <strain evidence="5 6">YG27</strain>
    </source>
</reference>
<dbReference type="Proteomes" id="UP000782554">
    <property type="component" value="Unassembled WGS sequence"/>
</dbReference>
<feature type="chain" id="PRO_5045679176" evidence="4">
    <location>
        <begin position="21"/>
        <end position="256"/>
    </location>
</feature>
<comment type="similarity">
    <text evidence="1">Belongs to the TrbG/VirB9 family.</text>
</comment>
<evidence type="ECO:0000256" key="4">
    <source>
        <dbReference type="SAM" id="SignalP"/>
    </source>
</evidence>
<dbReference type="InterPro" id="IPR033645">
    <property type="entry name" value="VirB9/CagX/TrbG_C"/>
</dbReference>
<evidence type="ECO:0000256" key="3">
    <source>
        <dbReference type="SAM" id="MobiDB-lite"/>
    </source>
</evidence>
<dbReference type="InterPro" id="IPR010258">
    <property type="entry name" value="Conjugal_tfr_TrbG/VirB9/CagX"/>
</dbReference>
<dbReference type="CDD" id="cd06911">
    <property type="entry name" value="VirB9_CagX_TrbG"/>
    <property type="match status" value="1"/>
</dbReference>
<sequence length="256" mass="27526">MTRALIPALALALLAAPVAAQDSRLVEVMYDEAKVVRVEGRVTVQASIMFGEDEVIENVAIGDSSSWQVTPNKRANILFVKPLEARAATNLTVITSKRTYLFDLVANPSAKPLYLMRFAYPDEPEEEEVQMAAAPNAVERQAANDPYAVVDPTDLNFAWNASGDPELLPENTYDDGTATFLTWPRGKDVPAILVTNSEGTEGPVNFTVRGDTIVVDGVPRTIVLRSGKDSAQLVNTGPERPATNASGKAALASKGR</sequence>
<dbReference type="InterPro" id="IPR038161">
    <property type="entry name" value="VirB9/CagX/TrbG_C_sf"/>
</dbReference>
<keyword evidence="2 4" id="KW-0732">Signal</keyword>
<protein>
    <submittedName>
        <fullName evidence="5">TrbG/VirB9 family P-type conjugative transfer protein</fullName>
    </submittedName>
</protein>
<dbReference type="Gene3D" id="2.60.40.2500">
    <property type="match status" value="1"/>
</dbReference>
<evidence type="ECO:0000313" key="5">
    <source>
        <dbReference type="EMBL" id="MBX7500497.1"/>
    </source>
</evidence>
<feature type="signal peptide" evidence="4">
    <location>
        <begin position="1"/>
        <end position="20"/>
    </location>
</feature>
<evidence type="ECO:0000256" key="1">
    <source>
        <dbReference type="ARBA" id="ARBA00006135"/>
    </source>
</evidence>
<dbReference type="EMBL" id="JAIGNU010000001">
    <property type="protein sequence ID" value="MBX7500497.1"/>
    <property type="molecule type" value="Genomic_DNA"/>
</dbReference>
<name>A0ABS7JS79_9SPHN</name>
<dbReference type="RefSeq" id="WP_221600817.1">
    <property type="nucleotide sequence ID" value="NZ_JAIGNU010000001.1"/>
</dbReference>
<accession>A0ABS7JS79</accession>
<evidence type="ECO:0000256" key="2">
    <source>
        <dbReference type="ARBA" id="ARBA00022729"/>
    </source>
</evidence>
<organism evidence="5 6">
    <name type="scientific">Qipengyuania mesophila</name>
    <dbReference type="NCBI Taxonomy" id="2867246"/>
    <lineage>
        <taxon>Bacteria</taxon>
        <taxon>Pseudomonadati</taxon>
        <taxon>Pseudomonadota</taxon>
        <taxon>Alphaproteobacteria</taxon>
        <taxon>Sphingomonadales</taxon>
        <taxon>Erythrobacteraceae</taxon>
        <taxon>Qipengyuania</taxon>
    </lineage>
</organism>
<gene>
    <name evidence="5" type="ORF">K3181_03430</name>
</gene>